<dbReference type="GO" id="GO:0005886">
    <property type="term" value="C:plasma membrane"/>
    <property type="evidence" value="ECO:0007669"/>
    <property type="project" value="UniProtKB-SubCell"/>
</dbReference>
<dbReference type="Pfam" id="PF00691">
    <property type="entry name" value="OmpA"/>
    <property type="match status" value="1"/>
</dbReference>
<dbReference type="InterPro" id="IPR050330">
    <property type="entry name" value="Bact_OuterMem_StrucFunc"/>
</dbReference>
<dbReference type="InterPro" id="IPR006665">
    <property type="entry name" value="OmpA-like"/>
</dbReference>
<gene>
    <name evidence="11" type="ORF">SAMN05444169_5662</name>
</gene>
<dbReference type="Proteomes" id="UP000190675">
    <property type="component" value="Chromosome I"/>
</dbReference>
<comment type="subcellular location">
    <subcellularLocation>
        <location evidence="1">Cell membrane</location>
        <topology evidence="1">Single-pass membrane protein</topology>
    </subcellularLocation>
</comment>
<dbReference type="AlphaFoldDB" id="A0A1M5Q3X2"/>
<evidence type="ECO:0000256" key="4">
    <source>
        <dbReference type="ARBA" id="ARBA00022692"/>
    </source>
</evidence>
<dbReference type="OrthoDB" id="7170686at2"/>
<evidence type="ECO:0000256" key="3">
    <source>
        <dbReference type="ARBA" id="ARBA00022475"/>
    </source>
</evidence>
<feature type="transmembrane region" description="Helical" evidence="9">
    <location>
        <begin position="15"/>
        <end position="37"/>
    </location>
</feature>
<keyword evidence="5 9" id="KW-1133">Transmembrane helix</keyword>
<dbReference type="Pfam" id="PF13677">
    <property type="entry name" value="MotB_plug"/>
    <property type="match status" value="1"/>
</dbReference>
<dbReference type="InterPro" id="IPR025713">
    <property type="entry name" value="MotB-like_N_dom"/>
</dbReference>
<keyword evidence="3" id="KW-1003">Cell membrane</keyword>
<comment type="similarity">
    <text evidence="2">Belongs to the MotB family.</text>
</comment>
<dbReference type="PROSITE" id="PS51123">
    <property type="entry name" value="OMPA_2"/>
    <property type="match status" value="1"/>
</dbReference>
<dbReference type="PANTHER" id="PTHR30329:SF21">
    <property type="entry name" value="LIPOPROTEIN YIAD-RELATED"/>
    <property type="match status" value="1"/>
</dbReference>
<dbReference type="EMBL" id="LT670818">
    <property type="protein sequence ID" value="SHH08596.1"/>
    <property type="molecule type" value="Genomic_DNA"/>
</dbReference>
<evidence type="ECO:0000256" key="1">
    <source>
        <dbReference type="ARBA" id="ARBA00004162"/>
    </source>
</evidence>
<keyword evidence="6 7" id="KW-0472">Membrane</keyword>
<evidence type="ECO:0000313" key="12">
    <source>
        <dbReference type="Proteomes" id="UP000190675"/>
    </source>
</evidence>
<dbReference type="RefSeq" id="WP_079568764.1">
    <property type="nucleotide sequence ID" value="NZ_LT670818.1"/>
</dbReference>
<dbReference type="Gene3D" id="3.30.1330.60">
    <property type="entry name" value="OmpA-like domain"/>
    <property type="match status" value="1"/>
</dbReference>
<feature type="domain" description="OmpA-like" evidence="10">
    <location>
        <begin position="148"/>
        <end position="267"/>
    </location>
</feature>
<evidence type="ECO:0000256" key="5">
    <source>
        <dbReference type="ARBA" id="ARBA00022989"/>
    </source>
</evidence>
<evidence type="ECO:0000256" key="6">
    <source>
        <dbReference type="ARBA" id="ARBA00023136"/>
    </source>
</evidence>
<reference evidence="11 12" key="1">
    <citation type="submission" date="2016-11" db="EMBL/GenBank/DDBJ databases">
        <authorList>
            <person name="Jaros S."/>
            <person name="Januszkiewicz K."/>
            <person name="Wedrychowicz H."/>
        </authorList>
    </citation>
    <scope>NUCLEOTIDE SEQUENCE [LARGE SCALE GENOMIC DNA]</scope>
    <source>
        <strain evidence="11 12">GAS242</strain>
    </source>
</reference>
<organism evidence="11 12">
    <name type="scientific">Bradyrhizobium erythrophlei</name>
    <dbReference type="NCBI Taxonomy" id="1437360"/>
    <lineage>
        <taxon>Bacteria</taxon>
        <taxon>Pseudomonadati</taxon>
        <taxon>Pseudomonadota</taxon>
        <taxon>Alphaproteobacteria</taxon>
        <taxon>Hyphomicrobiales</taxon>
        <taxon>Nitrobacteraceae</taxon>
        <taxon>Bradyrhizobium</taxon>
    </lineage>
</organism>
<proteinExistence type="inferred from homology"/>
<evidence type="ECO:0000256" key="2">
    <source>
        <dbReference type="ARBA" id="ARBA00008914"/>
    </source>
</evidence>
<accession>A0A1M5Q3X2</accession>
<dbReference type="CDD" id="cd07185">
    <property type="entry name" value="OmpA_C-like"/>
    <property type="match status" value="1"/>
</dbReference>
<dbReference type="SUPFAM" id="SSF103088">
    <property type="entry name" value="OmpA-like"/>
    <property type="match status" value="1"/>
</dbReference>
<evidence type="ECO:0000256" key="9">
    <source>
        <dbReference type="SAM" id="Phobius"/>
    </source>
</evidence>
<name>A0A1M5Q3X2_9BRAD</name>
<dbReference type="InterPro" id="IPR036737">
    <property type="entry name" value="OmpA-like_sf"/>
</dbReference>
<keyword evidence="4 9" id="KW-0812">Transmembrane</keyword>
<dbReference type="PANTHER" id="PTHR30329">
    <property type="entry name" value="STATOR ELEMENT OF FLAGELLAR MOTOR COMPLEX"/>
    <property type="match status" value="1"/>
</dbReference>
<feature type="compositionally biased region" description="Basic and acidic residues" evidence="8">
    <location>
        <begin position="74"/>
        <end position="91"/>
    </location>
</feature>
<evidence type="ECO:0000259" key="10">
    <source>
        <dbReference type="PROSITE" id="PS51123"/>
    </source>
</evidence>
<evidence type="ECO:0000256" key="8">
    <source>
        <dbReference type="SAM" id="MobiDB-lite"/>
    </source>
</evidence>
<evidence type="ECO:0000256" key="7">
    <source>
        <dbReference type="PROSITE-ProRule" id="PRU00473"/>
    </source>
</evidence>
<feature type="region of interest" description="Disordered" evidence="8">
    <location>
        <begin position="73"/>
        <end position="103"/>
    </location>
</feature>
<sequence length="276" mass="30405">MAKKKRGDAHGGGHGWFVTFADLMGLMMSFFVMLVAFSTMDNNKLKVVAGSMRDAFGVQTEARYSGIIESDGLPTREKLKNTDHIPPEEASNRPTPDDEERSVARGARLKIDREFALASASLRQALQDMPELTEVSKHIMFEETKQGLNLEIVDQDGRSMFADGSKEPYERTRRLVEKLAVPLKATPLRISIVGHTAAGFVPTRSDYGAFDLSADRANAVRQILAREGVPPAHFFGVSGKADTQPLFPDDPTLAANRRVTITLMREDPPLPPNLTP</sequence>
<protein>
    <submittedName>
        <fullName evidence="11">Chemotaxis protein MotB</fullName>
    </submittedName>
</protein>
<evidence type="ECO:0000313" key="11">
    <source>
        <dbReference type="EMBL" id="SHH08596.1"/>
    </source>
</evidence>